<evidence type="ECO:0000313" key="3">
    <source>
        <dbReference type="Proteomes" id="UP001497512"/>
    </source>
</evidence>
<keyword evidence="1" id="KW-0472">Membrane</keyword>
<reference evidence="2" key="1">
    <citation type="submission" date="2024-02" db="EMBL/GenBank/DDBJ databases">
        <authorList>
            <consortium name="ELIXIR-Norway"/>
            <consortium name="Elixir Norway"/>
        </authorList>
    </citation>
    <scope>NUCLEOTIDE SEQUENCE</scope>
</reference>
<feature type="transmembrane region" description="Helical" evidence="1">
    <location>
        <begin position="160"/>
        <end position="184"/>
    </location>
</feature>
<sequence>MDRPNGGVQQMQLGSGRYNYTLKSWMQALAIQRLFPTLQYVVNCFKLPQDGIIHVADLGCSCGANVLNVANIISTSFHTNGASKIQYFFNALPTNDFNVLFQQLPPLDPTLGGNQNIDACSPLLKSNQPNIFESNVQLQQPILDFGKGTKEMEVQTSKRLYYVVGVPGSFWNTYFLLQVFILLFHVTLCIGLPM</sequence>
<protein>
    <submittedName>
        <fullName evidence="2">Uncharacterized protein</fullName>
    </submittedName>
</protein>
<dbReference type="PANTHER" id="PTHR31009">
    <property type="entry name" value="S-ADENOSYL-L-METHIONINE:CARBOXYL METHYLTRANSFERASE FAMILY PROTEIN"/>
    <property type="match status" value="1"/>
</dbReference>
<evidence type="ECO:0000256" key="1">
    <source>
        <dbReference type="SAM" id="Phobius"/>
    </source>
</evidence>
<dbReference type="SUPFAM" id="SSF53335">
    <property type="entry name" value="S-adenosyl-L-methionine-dependent methyltransferases"/>
    <property type="match status" value="1"/>
</dbReference>
<keyword evidence="1" id="KW-0812">Transmembrane</keyword>
<dbReference type="Pfam" id="PF03492">
    <property type="entry name" value="Methyltransf_7"/>
    <property type="match status" value="1"/>
</dbReference>
<gene>
    <name evidence="2" type="ORF">CSSPTR1EN2_LOCUS10428</name>
</gene>
<keyword evidence="1" id="KW-1133">Transmembrane helix</keyword>
<keyword evidence="3" id="KW-1185">Reference proteome</keyword>
<name>A0ABP0U2D6_9BRYO</name>
<dbReference type="InterPro" id="IPR005299">
    <property type="entry name" value="MeTrfase_7"/>
</dbReference>
<dbReference type="Proteomes" id="UP001497512">
    <property type="component" value="Chromosome 18"/>
</dbReference>
<accession>A0ABP0U2D6</accession>
<dbReference type="InterPro" id="IPR029063">
    <property type="entry name" value="SAM-dependent_MTases_sf"/>
</dbReference>
<proteinExistence type="predicted"/>
<dbReference type="Gene3D" id="3.40.50.150">
    <property type="entry name" value="Vaccinia Virus protein VP39"/>
    <property type="match status" value="1"/>
</dbReference>
<dbReference type="EMBL" id="OZ019910">
    <property type="protein sequence ID" value="CAK9210975.1"/>
    <property type="molecule type" value="Genomic_DNA"/>
</dbReference>
<evidence type="ECO:0000313" key="2">
    <source>
        <dbReference type="EMBL" id="CAK9210975.1"/>
    </source>
</evidence>
<organism evidence="2 3">
    <name type="scientific">Sphagnum troendelagicum</name>
    <dbReference type="NCBI Taxonomy" id="128251"/>
    <lineage>
        <taxon>Eukaryota</taxon>
        <taxon>Viridiplantae</taxon>
        <taxon>Streptophyta</taxon>
        <taxon>Embryophyta</taxon>
        <taxon>Bryophyta</taxon>
        <taxon>Sphagnophytina</taxon>
        <taxon>Sphagnopsida</taxon>
        <taxon>Sphagnales</taxon>
        <taxon>Sphagnaceae</taxon>
        <taxon>Sphagnum</taxon>
    </lineage>
</organism>